<dbReference type="EnsemblMetazoa" id="XM_038213431.1">
    <property type="protein sequence ID" value="XP_038069359.1"/>
    <property type="gene ID" value="LOC119738528"/>
</dbReference>
<evidence type="ECO:0000256" key="6">
    <source>
        <dbReference type="ARBA" id="ARBA00023136"/>
    </source>
</evidence>
<feature type="transmembrane region" description="Helical" evidence="10">
    <location>
        <begin position="194"/>
        <end position="213"/>
    </location>
</feature>
<feature type="region of interest" description="Disordered" evidence="9">
    <location>
        <begin position="413"/>
        <end position="435"/>
    </location>
</feature>
<feature type="transmembrane region" description="Helical" evidence="10">
    <location>
        <begin position="291"/>
        <end position="315"/>
    </location>
</feature>
<evidence type="ECO:0000313" key="12">
    <source>
        <dbReference type="EnsemblMetazoa" id="XP_038069359.1"/>
    </source>
</evidence>
<dbReference type="GO" id="GO:0004930">
    <property type="term" value="F:G protein-coupled receptor activity"/>
    <property type="evidence" value="ECO:0007669"/>
    <property type="project" value="UniProtKB-KW"/>
</dbReference>
<dbReference type="InterPro" id="IPR017452">
    <property type="entry name" value="GPCR_Rhodpsn_7TM"/>
</dbReference>
<evidence type="ECO:0000256" key="7">
    <source>
        <dbReference type="ARBA" id="ARBA00023170"/>
    </source>
</evidence>
<dbReference type="InterPro" id="IPR000276">
    <property type="entry name" value="GPCR_Rhodpsn"/>
</dbReference>
<evidence type="ECO:0000259" key="11">
    <source>
        <dbReference type="PROSITE" id="PS50262"/>
    </source>
</evidence>
<keyword evidence="4 10" id="KW-1133">Transmembrane helix</keyword>
<evidence type="ECO:0000256" key="9">
    <source>
        <dbReference type="SAM" id="MobiDB-lite"/>
    </source>
</evidence>
<dbReference type="AlphaFoldDB" id="A0A914B0Q8"/>
<dbReference type="PROSITE" id="PS50262">
    <property type="entry name" value="G_PROTEIN_RECEP_F1_2"/>
    <property type="match status" value="1"/>
</dbReference>
<dbReference type="PANTHER" id="PTHR22752">
    <property type="entry name" value="G PROTEIN-COUPLED RECEPTOR"/>
    <property type="match status" value="1"/>
</dbReference>
<feature type="transmembrane region" description="Helical" evidence="10">
    <location>
        <begin position="152"/>
        <end position="173"/>
    </location>
</feature>
<evidence type="ECO:0000256" key="5">
    <source>
        <dbReference type="ARBA" id="ARBA00023040"/>
    </source>
</evidence>
<dbReference type="GO" id="GO:0005886">
    <property type="term" value="C:plasma membrane"/>
    <property type="evidence" value="ECO:0007669"/>
    <property type="project" value="UniProtKB-SubCell"/>
</dbReference>
<dbReference type="OrthoDB" id="6159456at2759"/>
<keyword evidence="6 10" id="KW-0472">Membrane</keyword>
<evidence type="ECO:0000256" key="1">
    <source>
        <dbReference type="ARBA" id="ARBA00004651"/>
    </source>
</evidence>
<proteinExistence type="predicted"/>
<evidence type="ECO:0000256" key="4">
    <source>
        <dbReference type="ARBA" id="ARBA00022989"/>
    </source>
</evidence>
<accession>A0A914B0Q8</accession>
<evidence type="ECO:0000313" key="13">
    <source>
        <dbReference type="Proteomes" id="UP000887568"/>
    </source>
</evidence>
<dbReference type="OMA" id="CYTKICR"/>
<sequence length="435" mass="48858">MQTVICIYAKPIQTRDWCRFTTVSDMGIASQVDTAHQSAMDYRAAQTDVTGANTTDDPDWIYVSRDVTGIAISAILLVLIILLSILGNLAVILAILKTPRLREKTSNIFLINLSLTDLMNASLVMPSASVALIADDWYLGSPWCYAQCAFNYWFIIVSMLTLSMISIDGYYAVLHPMHYMSIITPKVVKLAVGYAWLQGCVFALVPVFYRWVVYDYWEVVCAIDWDTYSQEGALTYVILAFLFCFLVPAIVMTFCYTKICRVARQKAVGPDIGGGGANAKKNRKAINDRRVIKSLAIVVAIFFLCMTPFCITKLIKICTNTKALPPYLYLVSAWFGYLSSATNPFIYAIFRRDFRRAFKNVFCRGWIFPGRSRSHSSHEGTRMSISETRRRRPSQSVNNILMVAAYNEKTENQPSISGMVSNCESEGRANGGKHL</sequence>
<keyword evidence="8" id="KW-0807">Transducer</keyword>
<dbReference type="PRINTS" id="PR00237">
    <property type="entry name" value="GPCRRHODOPSN"/>
</dbReference>
<feature type="region of interest" description="Disordered" evidence="9">
    <location>
        <begin position="372"/>
        <end position="394"/>
    </location>
</feature>
<comment type="subcellular location">
    <subcellularLocation>
        <location evidence="1">Cell membrane</location>
        <topology evidence="1">Multi-pass membrane protein</topology>
    </subcellularLocation>
</comment>
<keyword evidence="13" id="KW-1185">Reference proteome</keyword>
<reference evidence="12" key="1">
    <citation type="submission" date="2022-11" db="UniProtKB">
        <authorList>
            <consortium name="EnsemblMetazoa"/>
        </authorList>
    </citation>
    <scope>IDENTIFICATION</scope>
</reference>
<keyword evidence="2" id="KW-1003">Cell membrane</keyword>
<dbReference type="Pfam" id="PF00001">
    <property type="entry name" value="7tm_1"/>
    <property type="match status" value="1"/>
</dbReference>
<dbReference type="RefSeq" id="XP_038069359.1">
    <property type="nucleotide sequence ID" value="XM_038213431.1"/>
</dbReference>
<feature type="transmembrane region" description="Helical" evidence="10">
    <location>
        <begin position="327"/>
        <end position="350"/>
    </location>
</feature>
<dbReference type="SUPFAM" id="SSF81321">
    <property type="entry name" value="Family A G protein-coupled receptor-like"/>
    <property type="match status" value="1"/>
</dbReference>
<evidence type="ECO:0000256" key="10">
    <source>
        <dbReference type="SAM" id="Phobius"/>
    </source>
</evidence>
<protein>
    <recommendedName>
        <fullName evidence="11">G-protein coupled receptors family 1 profile domain-containing protein</fullName>
    </recommendedName>
</protein>
<keyword evidence="5" id="KW-0297">G-protein coupled receptor</keyword>
<organism evidence="12 13">
    <name type="scientific">Patiria miniata</name>
    <name type="common">Bat star</name>
    <name type="synonym">Asterina miniata</name>
    <dbReference type="NCBI Taxonomy" id="46514"/>
    <lineage>
        <taxon>Eukaryota</taxon>
        <taxon>Metazoa</taxon>
        <taxon>Echinodermata</taxon>
        <taxon>Eleutherozoa</taxon>
        <taxon>Asterozoa</taxon>
        <taxon>Asteroidea</taxon>
        <taxon>Valvatacea</taxon>
        <taxon>Valvatida</taxon>
        <taxon>Asterinidae</taxon>
        <taxon>Patiria</taxon>
    </lineage>
</organism>
<evidence type="ECO:0000256" key="8">
    <source>
        <dbReference type="ARBA" id="ARBA00023224"/>
    </source>
</evidence>
<feature type="compositionally biased region" description="Polar residues" evidence="9">
    <location>
        <begin position="413"/>
        <end position="424"/>
    </location>
</feature>
<evidence type="ECO:0000256" key="3">
    <source>
        <dbReference type="ARBA" id="ARBA00022692"/>
    </source>
</evidence>
<keyword evidence="7" id="KW-0675">Receptor</keyword>
<feature type="transmembrane region" description="Helical" evidence="10">
    <location>
        <begin position="108"/>
        <end position="132"/>
    </location>
</feature>
<feature type="transmembrane region" description="Helical" evidence="10">
    <location>
        <begin position="70"/>
        <end position="96"/>
    </location>
</feature>
<dbReference type="CDD" id="cd00637">
    <property type="entry name" value="7tm_classA_rhodopsin-like"/>
    <property type="match status" value="1"/>
</dbReference>
<name>A0A914B0Q8_PATMI</name>
<evidence type="ECO:0000256" key="2">
    <source>
        <dbReference type="ARBA" id="ARBA00022475"/>
    </source>
</evidence>
<dbReference type="SMART" id="SM01381">
    <property type="entry name" value="7TM_GPCR_Srsx"/>
    <property type="match status" value="1"/>
</dbReference>
<dbReference type="Gene3D" id="1.20.1070.10">
    <property type="entry name" value="Rhodopsin 7-helix transmembrane proteins"/>
    <property type="match status" value="1"/>
</dbReference>
<dbReference type="GeneID" id="119738528"/>
<feature type="domain" description="G-protein coupled receptors family 1 profile" evidence="11">
    <location>
        <begin position="87"/>
        <end position="347"/>
    </location>
</feature>
<feature type="transmembrane region" description="Helical" evidence="10">
    <location>
        <begin position="233"/>
        <end position="256"/>
    </location>
</feature>
<dbReference type="Proteomes" id="UP000887568">
    <property type="component" value="Unplaced"/>
</dbReference>
<keyword evidence="3 10" id="KW-0812">Transmembrane</keyword>